<reference evidence="2" key="1">
    <citation type="submission" date="2020-12" db="EMBL/GenBank/DDBJ databases">
        <title>The genome sequence of Inhella sp. 1Y17.</title>
        <authorList>
            <person name="Liu Y."/>
        </authorList>
    </citation>
    <scope>NUCLEOTIDE SEQUENCE</scope>
    <source>
        <strain evidence="2">1Y17</strain>
    </source>
</reference>
<gene>
    <name evidence="2" type="ORF">I7X39_18990</name>
</gene>
<dbReference type="GO" id="GO:0044877">
    <property type="term" value="F:protein-containing complex binding"/>
    <property type="evidence" value="ECO:0007669"/>
    <property type="project" value="TreeGrafter"/>
</dbReference>
<keyword evidence="3" id="KW-1185">Reference proteome</keyword>
<dbReference type="Proteomes" id="UP000613266">
    <property type="component" value="Unassembled WGS sequence"/>
</dbReference>
<feature type="domain" description="NAD-dependent epimerase/dehydratase" evidence="1">
    <location>
        <begin position="3"/>
        <end position="190"/>
    </location>
</feature>
<dbReference type="InterPro" id="IPR051207">
    <property type="entry name" value="ComplexI_NDUFA9_subunit"/>
</dbReference>
<accession>A0A931J8Z0</accession>
<protein>
    <submittedName>
        <fullName evidence="2">Epimerase</fullName>
    </submittedName>
</protein>
<dbReference type="Pfam" id="PF01370">
    <property type="entry name" value="Epimerase"/>
    <property type="match status" value="1"/>
</dbReference>
<dbReference type="EMBL" id="JAEDAK010000016">
    <property type="protein sequence ID" value="MBH9578982.1"/>
    <property type="molecule type" value="Genomic_DNA"/>
</dbReference>
<evidence type="ECO:0000313" key="2">
    <source>
        <dbReference type="EMBL" id="MBH9578982.1"/>
    </source>
</evidence>
<dbReference type="InterPro" id="IPR036291">
    <property type="entry name" value="NAD(P)-bd_dom_sf"/>
</dbReference>
<dbReference type="RefSeq" id="WP_198112747.1">
    <property type="nucleotide sequence ID" value="NZ_JAEDAK010000016.1"/>
</dbReference>
<dbReference type="PANTHER" id="PTHR12126:SF11">
    <property type="entry name" value="NADH DEHYDROGENASE [UBIQUINONE] 1 ALPHA SUBCOMPLEX SUBUNIT 9, MITOCHONDRIAL"/>
    <property type="match status" value="1"/>
</dbReference>
<comment type="caution">
    <text evidence="2">The sequence shown here is derived from an EMBL/GenBank/DDBJ whole genome shotgun (WGS) entry which is preliminary data.</text>
</comment>
<evidence type="ECO:0000313" key="3">
    <source>
        <dbReference type="Proteomes" id="UP000613266"/>
    </source>
</evidence>
<dbReference type="SUPFAM" id="SSF51735">
    <property type="entry name" value="NAD(P)-binding Rossmann-fold domains"/>
    <property type="match status" value="1"/>
</dbReference>
<dbReference type="PANTHER" id="PTHR12126">
    <property type="entry name" value="NADH-UBIQUINONE OXIDOREDUCTASE 39 KDA SUBUNIT-RELATED"/>
    <property type="match status" value="1"/>
</dbReference>
<evidence type="ECO:0000259" key="1">
    <source>
        <dbReference type="Pfam" id="PF01370"/>
    </source>
</evidence>
<dbReference type="Gene3D" id="3.40.50.720">
    <property type="entry name" value="NAD(P)-binding Rossmann-like Domain"/>
    <property type="match status" value="1"/>
</dbReference>
<organism evidence="2 3">
    <name type="scientific">Inhella proteolytica</name>
    <dbReference type="NCBI Taxonomy" id="2795029"/>
    <lineage>
        <taxon>Bacteria</taxon>
        <taxon>Pseudomonadati</taxon>
        <taxon>Pseudomonadota</taxon>
        <taxon>Betaproteobacteria</taxon>
        <taxon>Burkholderiales</taxon>
        <taxon>Sphaerotilaceae</taxon>
        <taxon>Inhella</taxon>
    </lineage>
</organism>
<dbReference type="InterPro" id="IPR001509">
    <property type="entry name" value="Epimerase_deHydtase"/>
</dbReference>
<name>A0A931J8Z0_9BURK</name>
<sequence>MRVLLVGAGGFIGRPTQAALQQAGHAVQTLQGRLDWRAAHQPEAWQPLLAGVDAVIYLPGTVRDRQDGQEGWLERLHHRAPAALGQACVACGVRRFVLVSALCAGDAAYARSKRAGEQALQALGAALELQILQPSLVLGAGGISSRQFEWLSRLPWLPLPPQLLRCQVQPLRVEDLAEALVHALHAPAAARPWQAVGPRAATLAAWIAQRRAARGQAPARILRLPQGLVRASARLGDALPFSSWSREALALLEQDSVASSPAEAARFAALLGHEPREPLQGAWA</sequence>
<proteinExistence type="predicted"/>
<dbReference type="AlphaFoldDB" id="A0A931J8Z0"/>